<dbReference type="AlphaFoldDB" id="A0A1J6X2X3"/>
<dbReference type="Proteomes" id="UP000182062">
    <property type="component" value="Unassembled WGS sequence"/>
</dbReference>
<dbReference type="Gene3D" id="3.30.240.20">
    <property type="entry name" value="bsu07140 like domains"/>
    <property type="match status" value="2"/>
</dbReference>
<keyword evidence="10" id="KW-1185">Reference proteome</keyword>
<accession>A0A1J6X2X3</accession>
<proteinExistence type="inferred from homology"/>
<dbReference type="InterPro" id="IPR023090">
    <property type="entry name" value="UPF0702_alpha/beta_dom_sf"/>
</dbReference>
<gene>
    <name evidence="9" type="ORF">BHE18_07615</name>
</gene>
<dbReference type="OrthoDB" id="9778331at2"/>
<keyword evidence="5 7" id="KW-1133">Transmembrane helix</keyword>
<evidence type="ECO:0000256" key="3">
    <source>
        <dbReference type="ARBA" id="ARBA00022475"/>
    </source>
</evidence>
<feature type="transmembrane region" description="Helical" evidence="7">
    <location>
        <begin position="63"/>
        <end position="81"/>
    </location>
</feature>
<dbReference type="PANTHER" id="PTHR34582:SF7">
    <property type="entry name" value="UPF0702 TRANSMEMBRANE PROTEIN YDFS"/>
    <property type="match status" value="1"/>
</dbReference>
<evidence type="ECO:0000313" key="10">
    <source>
        <dbReference type="Proteomes" id="UP000182062"/>
    </source>
</evidence>
<keyword evidence="6 7" id="KW-0472">Membrane</keyword>
<dbReference type="GO" id="GO:0005886">
    <property type="term" value="C:plasma membrane"/>
    <property type="evidence" value="ECO:0007669"/>
    <property type="project" value="UniProtKB-SubCell"/>
</dbReference>
<evidence type="ECO:0000256" key="1">
    <source>
        <dbReference type="ARBA" id="ARBA00004651"/>
    </source>
</evidence>
<dbReference type="RefSeq" id="WP_071618128.1">
    <property type="nucleotide sequence ID" value="NZ_MINN01000074.1"/>
</dbReference>
<evidence type="ECO:0000259" key="8">
    <source>
        <dbReference type="Pfam" id="PF04239"/>
    </source>
</evidence>
<organism evidence="9 10">
    <name type="scientific">Rossellomorea aquimaris</name>
    <dbReference type="NCBI Taxonomy" id="189382"/>
    <lineage>
        <taxon>Bacteria</taxon>
        <taxon>Bacillati</taxon>
        <taxon>Bacillota</taxon>
        <taxon>Bacilli</taxon>
        <taxon>Bacillales</taxon>
        <taxon>Bacillaceae</taxon>
        <taxon>Rossellomorea</taxon>
    </lineage>
</organism>
<dbReference type="InterPro" id="IPR007353">
    <property type="entry name" value="DUF421"/>
</dbReference>
<dbReference type="PANTHER" id="PTHR34582">
    <property type="entry name" value="UPF0702 TRANSMEMBRANE PROTEIN YCAP"/>
    <property type="match status" value="1"/>
</dbReference>
<evidence type="ECO:0000313" key="9">
    <source>
        <dbReference type="EMBL" id="OIU72481.1"/>
    </source>
</evidence>
<name>A0A1J6X2X3_9BACI</name>
<keyword evidence="4 7" id="KW-0812">Transmembrane</keyword>
<reference evidence="9 10" key="1">
    <citation type="submission" date="2016-09" db="EMBL/GenBank/DDBJ databases">
        <title>Bacillus aquimaris SAMM genome sequence reveals colonization and biosurfactant production capacities.</title>
        <authorList>
            <person name="Waghmode S.R."/>
            <person name="Suryavanshi M.V."/>
        </authorList>
    </citation>
    <scope>NUCLEOTIDE SEQUENCE [LARGE SCALE GENOMIC DNA]</scope>
    <source>
        <strain evidence="9 10">SAMM</strain>
    </source>
</reference>
<sequence length="232" mass="26243">MPEYLEVAARSSFILLSLFFITKLLGKKQLSKLSFFEYITGITVGSIAGTLSMDLGLPLSEGLMSILLWFSFPLLFSFISLKSSRFRRFAEGKPSVFIKDGQIDEKALRKEKYSVDELLEQLRKKDVFRAADVEFATLDTNGDLSVMLKKEKQPLVKEDMLAVFQRATPPQAVIIDGKIDEAALKAVGFDKPWLLKELLKRKLDFEAVFLAQADSEGNLTLDLFNWTNTQQN</sequence>
<evidence type="ECO:0000256" key="2">
    <source>
        <dbReference type="ARBA" id="ARBA00006448"/>
    </source>
</evidence>
<protein>
    <recommendedName>
        <fullName evidence="8">YetF C-terminal domain-containing protein</fullName>
    </recommendedName>
</protein>
<evidence type="ECO:0000256" key="7">
    <source>
        <dbReference type="SAM" id="Phobius"/>
    </source>
</evidence>
<dbReference type="EMBL" id="MINN01000074">
    <property type="protein sequence ID" value="OIU72481.1"/>
    <property type="molecule type" value="Genomic_DNA"/>
</dbReference>
<feature type="domain" description="YetF C-terminal" evidence="8">
    <location>
        <begin position="82"/>
        <end position="213"/>
    </location>
</feature>
<feature type="transmembrane region" description="Helical" evidence="7">
    <location>
        <begin position="7"/>
        <end position="26"/>
    </location>
</feature>
<comment type="similarity">
    <text evidence="2">Belongs to the UPF0702 family.</text>
</comment>
<comment type="subcellular location">
    <subcellularLocation>
        <location evidence="1">Cell membrane</location>
        <topology evidence="1">Multi-pass membrane protein</topology>
    </subcellularLocation>
</comment>
<evidence type="ECO:0000256" key="4">
    <source>
        <dbReference type="ARBA" id="ARBA00022692"/>
    </source>
</evidence>
<comment type="caution">
    <text evidence="9">The sequence shown here is derived from an EMBL/GenBank/DDBJ whole genome shotgun (WGS) entry which is preliminary data.</text>
</comment>
<dbReference type="Pfam" id="PF04239">
    <property type="entry name" value="DUF421"/>
    <property type="match status" value="1"/>
</dbReference>
<evidence type="ECO:0000256" key="5">
    <source>
        <dbReference type="ARBA" id="ARBA00022989"/>
    </source>
</evidence>
<feature type="transmembrane region" description="Helical" evidence="7">
    <location>
        <begin position="38"/>
        <end position="57"/>
    </location>
</feature>
<keyword evidence="3" id="KW-1003">Cell membrane</keyword>
<evidence type="ECO:0000256" key="6">
    <source>
        <dbReference type="ARBA" id="ARBA00023136"/>
    </source>
</evidence>